<dbReference type="AlphaFoldDB" id="A0A4Q0I0M2"/>
<dbReference type="Gene3D" id="3.40.50.300">
    <property type="entry name" value="P-loop containing nucleotide triphosphate hydrolases"/>
    <property type="match status" value="1"/>
</dbReference>
<evidence type="ECO:0008006" key="3">
    <source>
        <dbReference type="Google" id="ProtNLM"/>
    </source>
</evidence>
<keyword evidence="2" id="KW-1185">Reference proteome</keyword>
<accession>A0A4Q0I0M2</accession>
<organism evidence="1 2">
    <name type="scientific">Acetivibrio mesophilus</name>
    <dbReference type="NCBI Taxonomy" id="2487273"/>
    <lineage>
        <taxon>Bacteria</taxon>
        <taxon>Bacillati</taxon>
        <taxon>Bacillota</taxon>
        <taxon>Clostridia</taxon>
        <taxon>Eubacteriales</taxon>
        <taxon>Oscillospiraceae</taxon>
        <taxon>Acetivibrio</taxon>
    </lineage>
</organism>
<evidence type="ECO:0000313" key="1">
    <source>
        <dbReference type="EMBL" id="RXE57623.1"/>
    </source>
</evidence>
<dbReference type="RefSeq" id="WP_128706529.1">
    <property type="nucleotide sequence ID" value="NZ_RLII01000047.1"/>
</dbReference>
<protein>
    <recommendedName>
        <fullName evidence="3">Helicase ATP-binding domain-containing protein</fullName>
    </recommendedName>
</protein>
<dbReference type="InterPro" id="IPR027417">
    <property type="entry name" value="P-loop_NTPase"/>
</dbReference>
<proteinExistence type="predicted"/>
<dbReference type="Proteomes" id="UP000289166">
    <property type="component" value="Unassembled WGS sequence"/>
</dbReference>
<gene>
    <name evidence="1" type="ORF">EFD62_16635</name>
</gene>
<dbReference type="OrthoDB" id="581132at2"/>
<reference evidence="2" key="1">
    <citation type="submission" date="2018-11" db="EMBL/GenBank/DDBJ databases">
        <title>Genome sequencing of a novel mesophilic and cellulolytic organism within the genus Hungateiclostridium.</title>
        <authorList>
            <person name="Rettenmaier R."/>
            <person name="Liebl W."/>
            <person name="Zverlov V."/>
        </authorList>
    </citation>
    <scope>NUCLEOTIDE SEQUENCE [LARGE SCALE GENOMIC DNA]</scope>
    <source>
        <strain evidence="2">N2K1</strain>
    </source>
</reference>
<dbReference type="SUPFAM" id="SSF52540">
    <property type="entry name" value="P-loop containing nucleoside triphosphate hydrolases"/>
    <property type="match status" value="1"/>
</dbReference>
<comment type="caution">
    <text evidence="1">The sequence shown here is derived from an EMBL/GenBank/DDBJ whole genome shotgun (WGS) entry which is preliminary data.</text>
</comment>
<dbReference type="EMBL" id="RLII01000047">
    <property type="protein sequence ID" value="RXE57623.1"/>
    <property type="molecule type" value="Genomic_DNA"/>
</dbReference>
<sequence>MRLVHVSTDFYSYEFITKNTDNQFPDRILLAHNGFPINSRKPDSIGYVSNKVSLPDNRFYVTFKGLMEAVAIQGMSFSPTIFEDYNRSQAGFIGGEMVTLDIDTGLTMQEALDIANLYGVPPNCIYESFSSTPQLRKFRLVWLLDHFVTNEKAFRFIIEALDRIFDCKADRQAKEPSRLYFGSNNGIWYYNENSELSIPNLTSAVMTKIENSYSKNIFKKKQQEFFEGQGIVWEDSSPQIGMIKADWEKRVENHIYYICNSTPNSQSHQMEIETPDYPNSSYLVRVGEDILSVTLCHAYRGAETKNTRPENFKIDPEDFKKCPLIEAGLKGQLNEPPLWLFDPALWNMVRNLALFKGGEKLFKEIMNANPVYWQETVLNEDGKQKTYKKAQHYIKRFKDIRKTNDVKPSKCSEEVCPLFEKCKWQGTMYSKIKPMKRRPQVEDIPVISLQEGQKLLEQYFIEAVDQSDTVTLLKAPTAIGKTQMLIKWLKNNKRTALIAVPTHKLAAELEQRLEMAGVEVLRVLPLPTWEDIQQPQLPIEKAEYLQFFNEITELKRTGYYGTVFAKEQDMFNRLCKYQTTKQFSDAYWDYYAAKINAKTHKGNLIMTHDQLMYWDKPMQDTIIIDECPSNSLNKQGVAKINDINHLRSLLSHSEAWEKKDITPIVLDFLQGVLDLPYEKPIKIEPPLFNEQEFSELLKFFRYDLKTGDTNFWQLFSADCVFKQSGEITFRQRNQIKRGELPMAILSATPNEFLLRHFYSDLQIKEVPPLKAVGTLKHYWKYACSKEFFEKRHDFKEFMGNVVFPITGRDVNVLTYKKFYDLYKDEMPIVGYFFNTAGRDEWKAKDLVVVGVPWQDPNMWKLEALSLGIDIENKDFTCQYNRVKWNGRTFYFNTFNDPELREMQMYSIESELLQTIGRARHLRHDVTVHYFGNFPLPQAIIID</sequence>
<name>A0A4Q0I0M2_9FIRM</name>
<evidence type="ECO:0000313" key="2">
    <source>
        <dbReference type="Proteomes" id="UP000289166"/>
    </source>
</evidence>